<accession>A0AAE0ZTJ4</accession>
<keyword evidence="3" id="KW-1185">Reference proteome</keyword>
<sequence>MHLSTNGGQLLLFLILRHGGNGHFQREINLKETCRPHIVTAKEITVAVLWQFYVQDQVLVACQSQFFCSFLRHQDQCLQPGAPMSIWKLHCGHTMVLVQEQIVFLSSFL</sequence>
<protein>
    <recommendedName>
        <fullName evidence="4">Secreted protein</fullName>
    </recommendedName>
</protein>
<feature type="chain" id="PRO_5042030677" description="Secreted protein" evidence="1">
    <location>
        <begin position="23"/>
        <end position="109"/>
    </location>
</feature>
<organism evidence="2 3">
    <name type="scientific">Elysia crispata</name>
    <name type="common">lettuce slug</name>
    <dbReference type="NCBI Taxonomy" id="231223"/>
    <lineage>
        <taxon>Eukaryota</taxon>
        <taxon>Metazoa</taxon>
        <taxon>Spiralia</taxon>
        <taxon>Lophotrochozoa</taxon>
        <taxon>Mollusca</taxon>
        <taxon>Gastropoda</taxon>
        <taxon>Heterobranchia</taxon>
        <taxon>Euthyneura</taxon>
        <taxon>Panpulmonata</taxon>
        <taxon>Sacoglossa</taxon>
        <taxon>Placobranchoidea</taxon>
        <taxon>Plakobranchidae</taxon>
        <taxon>Elysia</taxon>
    </lineage>
</organism>
<evidence type="ECO:0000256" key="1">
    <source>
        <dbReference type="SAM" id="SignalP"/>
    </source>
</evidence>
<dbReference type="AlphaFoldDB" id="A0AAE0ZTJ4"/>
<comment type="caution">
    <text evidence="2">The sequence shown here is derived from an EMBL/GenBank/DDBJ whole genome shotgun (WGS) entry which is preliminary data.</text>
</comment>
<evidence type="ECO:0000313" key="2">
    <source>
        <dbReference type="EMBL" id="KAK3774327.1"/>
    </source>
</evidence>
<proteinExistence type="predicted"/>
<dbReference type="Proteomes" id="UP001283361">
    <property type="component" value="Unassembled WGS sequence"/>
</dbReference>
<keyword evidence="1" id="KW-0732">Signal</keyword>
<feature type="signal peptide" evidence="1">
    <location>
        <begin position="1"/>
        <end position="22"/>
    </location>
</feature>
<evidence type="ECO:0008006" key="4">
    <source>
        <dbReference type="Google" id="ProtNLM"/>
    </source>
</evidence>
<dbReference type="EMBL" id="JAWDGP010003433">
    <property type="protein sequence ID" value="KAK3774327.1"/>
    <property type="molecule type" value="Genomic_DNA"/>
</dbReference>
<reference evidence="2" key="1">
    <citation type="journal article" date="2023" name="G3 (Bethesda)">
        <title>A reference genome for the long-term kleptoplast-retaining sea slug Elysia crispata morphotype clarki.</title>
        <authorList>
            <person name="Eastman K.E."/>
            <person name="Pendleton A.L."/>
            <person name="Shaikh M.A."/>
            <person name="Suttiyut T."/>
            <person name="Ogas R."/>
            <person name="Tomko P."/>
            <person name="Gavelis G."/>
            <person name="Widhalm J.R."/>
            <person name="Wisecaver J.H."/>
        </authorList>
    </citation>
    <scope>NUCLEOTIDE SEQUENCE</scope>
    <source>
        <strain evidence="2">ECLA1</strain>
    </source>
</reference>
<name>A0AAE0ZTJ4_9GAST</name>
<evidence type="ECO:0000313" key="3">
    <source>
        <dbReference type="Proteomes" id="UP001283361"/>
    </source>
</evidence>
<gene>
    <name evidence="2" type="ORF">RRG08_056374</name>
</gene>